<evidence type="ECO:0000313" key="3">
    <source>
        <dbReference type="Proteomes" id="UP000215433"/>
    </source>
</evidence>
<accession>A0A229W011</accession>
<evidence type="ECO:0000256" key="1">
    <source>
        <dbReference type="SAM" id="Phobius"/>
    </source>
</evidence>
<dbReference type="RefSeq" id="WP_093959775.1">
    <property type="nucleotide sequence ID" value="NZ_NEWD01000005.1"/>
</dbReference>
<feature type="transmembrane region" description="Helical" evidence="1">
    <location>
        <begin position="32"/>
        <end position="49"/>
    </location>
</feature>
<comment type="caution">
    <text evidence="2">The sequence shown here is derived from an EMBL/GenBank/DDBJ whole genome shotgun (WGS) entry which is preliminary data.</text>
</comment>
<dbReference type="AlphaFoldDB" id="A0A229W011"/>
<feature type="transmembrane region" description="Helical" evidence="1">
    <location>
        <begin position="295"/>
        <end position="316"/>
    </location>
</feature>
<feature type="transmembrane region" description="Helical" evidence="1">
    <location>
        <begin position="239"/>
        <end position="263"/>
    </location>
</feature>
<keyword evidence="1" id="KW-1133">Transmembrane helix</keyword>
<proteinExistence type="predicted"/>
<evidence type="ECO:0000313" key="2">
    <source>
        <dbReference type="EMBL" id="OXN01185.1"/>
    </source>
</evidence>
<reference evidence="2 3" key="1">
    <citation type="submission" date="2017-05" db="EMBL/GenBank/DDBJ databases">
        <title>Bifidobacterium vansinderenii sp. nov.</title>
        <authorList>
            <person name="Lugli G.A."/>
            <person name="Duranti S."/>
            <person name="Mangifesta M."/>
        </authorList>
    </citation>
    <scope>NUCLEOTIDE SEQUENCE [LARGE SCALE GENOMIC DNA]</scope>
    <source>
        <strain evidence="2 3">Tam10B</strain>
    </source>
</reference>
<feature type="transmembrane region" description="Helical" evidence="1">
    <location>
        <begin position="191"/>
        <end position="210"/>
    </location>
</feature>
<keyword evidence="1" id="KW-0812">Transmembrane</keyword>
<gene>
    <name evidence="2" type="ORF">Tam10B_0583</name>
</gene>
<dbReference type="Proteomes" id="UP000215433">
    <property type="component" value="Unassembled WGS sequence"/>
</dbReference>
<feature type="transmembrane region" description="Helical" evidence="1">
    <location>
        <begin position="138"/>
        <end position="156"/>
    </location>
</feature>
<feature type="transmembrane region" description="Helical" evidence="1">
    <location>
        <begin position="370"/>
        <end position="389"/>
    </location>
</feature>
<feature type="transmembrane region" description="Helical" evidence="1">
    <location>
        <begin position="109"/>
        <end position="126"/>
    </location>
</feature>
<organism evidence="2 3">
    <name type="scientific">Bifidobacterium vansinderenii</name>
    <dbReference type="NCBI Taxonomy" id="1984871"/>
    <lineage>
        <taxon>Bacteria</taxon>
        <taxon>Bacillati</taxon>
        <taxon>Actinomycetota</taxon>
        <taxon>Actinomycetes</taxon>
        <taxon>Bifidobacteriales</taxon>
        <taxon>Bifidobacteriaceae</taxon>
        <taxon>Bifidobacterium</taxon>
    </lineage>
</organism>
<feature type="transmembrane region" description="Helical" evidence="1">
    <location>
        <begin position="162"/>
        <end position="179"/>
    </location>
</feature>
<feature type="transmembrane region" description="Helical" evidence="1">
    <location>
        <begin position="216"/>
        <end position="232"/>
    </location>
</feature>
<protein>
    <recommendedName>
        <fullName evidence="4">Glycosyltransferase RgtA/B/C/D-like domain-containing protein</fullName>
    </recommendedName>
</protein>
<name>A0A229W011_9BIFI</name>
<dbReference type="EMBL" id="NEWD01000005">
    <property type="protein sequence ID" value="OXN01185.1"/>
    <property type="molecule type" value="Genomic_DNA"/>
</dbReference>
<dbReference type="OrthoDB" id="5056808at2"/>
<evidence type="ECO:0008006" key="4">
    <source>
        <dbReference type="Google" id="ProtNLM"/>
    </source>
</evidence>
<feature type="transmembrane region" description="Helical" evidence="1">
    <location>
        <begin position="345"/>
        <end position="363"/>
    </location>
</feature>
<feature type="transmembrane region" description="Helical" evidence="1">
    <location>
        <begin position="323"/>
        <end position="339"/>
    </location>
</feature>
<keyword evidence="1" id="KW-0472">Membrane</keyword>
<keyword evidence="3" id="KW-1185">Reference proteome</keyword>
<sequence>MNAESNVPVPTGVNHRENEQARFSRSDRIWRGWFPLANLAVLTVFMLYVDGTSPVHKDHLDLWDTSIFRLAGWVWAEGGVPYVDYWDHKGPLIFFANLIGALVGGPDHGVFYVDVALMGISMVFLWKILEVVGERLSVVVKTFVLWITVAWIAYLLVPNLNVTETVCMPFLTAALWLALRDMRRMRESDDASVAIVTAYVQGLAGAASLLTRVTNALPVCVCVLVLVVMLCMRKQWLSLIQCAAACIGGFLTLTVPFAVYFAMHNAFGEFLYGTVIFNLSYASGSSPEEVPGITVIGRILAVPVAMVIVALVHMICMRSVSSEQVLLLIAGLLLSVLFLKTEMFLHYAVIAAEFIPIILAMVLTLVRTRWVQVTSLAVILAALIGMTVYQERISHGTPYNNEIVASVIEEAGDETVALYNLPAEAYLRYGLKPIYPYANLQDWQGKFSPEFRERLLETYGSAKAEYLVVAKTNDLKEPAIQPILDSRYRLVLSVDQTPDGPVSVYRRVG</sequence>